<evidence type="ECO:0000313" key="4">
    <source>
        <dbReference type="Proteomes" id="UP000499080"/>
    </source>
</evidence>
<reference evidence="3 4" key="1">
    <citation type="journal article" date="2019" name="Sci. Rep.">
        <title>Orb-weaving spider Araneus ventricosus genome elucidates the spidroin gene catalogue.</title>
        <authorList>
            <person name="Kono N."/>
            <person name="Nakamura H."/>
            <person name="Ohtoshi R."/>
            <person name="Moran D.A.P."/>
            <person name="Shinohara A."/>
            <person name="Yoshida Y."/>
            <person name="Fujiwara M."/>
            <person name="Mori M."/>
            <person name="Tomita M."/>
            <person name="Arakawa K."/>
        </authorList>
    </citation>
    <scope>NUCLEOTIDE SEQUENCE [LARGE SCALE GENOMIC DNA]</scope>
</reference>
<sequence>MHSNADTDNEDNAILPCSGQSSRTRTRKAPYYLNDFVLCNAKATGCAPEVEEYGLTSTNADPCIYYNCERGIIIGIYVDDLLIIGRIQEIENFKREIKKKFKAKDLGPTNLILSMKISRHDDGSITLDQTAYAAEILETFKTSEAKPATPPFDPNIPYDKVEDSR</sequence>
<dbReference type="AlphaFoldDB" id="A0A4Y2NA83"/>
<dbReference type="OrthoDB" id="421869at2759"/>
<gene>
    <name evidence="3" type="ORF">AVEN_177818_1</name>
</gene>
<evidence type="ECO:0000313" key="3">
    <source>
        <dbReference type="EMBL" id="GBN36305.1"/>
    </source>
</evidence>
<comment type="caution">
    <text evidence="3">The sequence shown here is derived from an EMBL/GenBank/DDBJ whole genome shotgun (WGS) entry which is preliminary data.</text>
</comment>
<dbReference type="Pfam" id="PF07727">
    <property type="entry name" value="RVT_2"/>
    <property type="match status" value="1"/>
</dbReference>
<keyword evidence="4" id="KW-1185">Reference proteome</keyword>
<feature type="domain" description="Reverse transcriptase Ty1/copia-type" evidence="2">
    <location>
        <begin position="58"/>
        <end position="151"/>
    </location>
</feature>
<dbReference type="Proteomes" id="UP000499080">
    <property type="component" value="Unassembled WGS sequence"/>
</dbReference>
<feature type="region of interest" description="Disordered" evidence="1">
    <location>
        <begin position="144"/>
        <end position="165"/>
    </location>
</feature>
<accession>A0A4Y2NA83</accession>
<proteinExistence type="predicted"/>
<evidence type="ECO:0000259" key="2">
    <source>
        <dbReference type="Pfam" id="PF07727"/>
    </source>
</evidence>
<organism evidence="3 4">
    <name type="scientific">Araneus ventricosus</name>
    <name type="common">Orbweaver spider</name>
    <name type="synonym">Epeira ventricosa</name>
    <dbReference type="NCBI Taxonomy" id="182803"/>
    <lineage>
        <taxon>Eukaryota</taxon>
        <taxon>Metazoa</taxon>
        <taxon>Ecdysozoa</taxon>
        <taxon>Arthropoda</taxon>
        <taxon>Chelicerata</taxon>
        <taxon>Arachnida</taxon>
        <taxon>Araneae</taxon>
        <taxon>Araneomorphae</taxon>
        <taxon>Entelegynae</taxon>
        <taxon>Araneoidea</taxon>
        <taxon>Araneidae</taxon>
        <taxon>Araneus</taxon>
    </lineage>
</organism>
<name>A0A4Y2NA83_ARAVE</name>
<protein>
    <recommendedName>
        <fullName evidence="2">Reverse transcriptase Ty1/copia-type domain-containing protein</fullName>
    </recommendedName>
</protein>
<feature type="region of interest" description="Disordered" evidence="1">
    <location>
        <begin position="1"/>
        <end position="22"/>
    </location>
</feature>
<dbReference type="InterPro" id="IPR013103">
    <property type="entry name" value="RVT_2"/>
</dbReference>
<evidence type="ECO:0000256" key="1">
    <source>
        <dbReference type="SAM" id="MobiDB-lite"/>
    </source>
</evidence>
<dbReference type="EMBL" id="BGPR01008816">
    <property type="protein sequence ID" value="GBN36305.1"/>
    <property type="molecule type" value="Genomic_DNA"/>
</dbReference>